<sequence length="358" mass="40219">MLTIMLCGASDTENVRNQFAEIVSDFGGEPLHYLSGGILYLNSLDSSWERNSRVTVHAADLCVFVIIERYGEITFGTELREALAAGKPFIVLCLERTYSKYVTLREYLTDAQAIRNADDRKLLSVMREMELDWQLSFVNFDYANFNNVLRREMANLFHLILAGQQEKNRRSALLRLLSDQSRLSAEDLVVATRIATDELEDKILRKRAISAISANGGADEDTVLTLIGSDEQGVQRLSVQLLDTLYRVRPPEPDFITHCVQTANQADDIGIVRRMIPSLLRIDLALAVESLLSLDLTEVGTRRRIAEHLERHEDEIVAAGLTPNAVALLVRCLGGSDEIGWKARCRELRDRLSSTITP</sequence>
<dbReference type="EMBL" id="JAAXPI010000141">
    <property type="protein sequence ID" value="NKZ09228.1"/>
    <property type="molecule type" value="Genomic_DNA"/>
</dbReference>
<accession>A0A846ZEK1</accession>
<protein>
    <submittedName>
        <fullName evidence="1">Uncharacterized protein</fullName>
    </submittedName>
</protein>
<evidence type="ECO:0000313" key="2">
    <source>
        <dbReference type="Proteomes" id="UP000579250"/>
    </source>
</evidence>
<organism evidence="1 2">
    <name type="scientific">Actinomadura latina</name>
    <dbReference type="NCBI Taxonomy" id="163603"/>
    <lineage>
        <taxon>Bacteria</taxon>
        <taxon>Bacillati</taxon>
        <taxon>Actinomycetota</taxon>
        <taxon>Actinomycetes</taxon>
        <taxon>Streptosporangiales</taxon>
        <taxon>Thermomonosporaceae</taxon>
        <taxon>Actinomadura</taxon>
    </lineage>
</organism>
<comment type="caution">
    <text evidence="1">The sequence shown here is derived from an EMBL/GenBank/DDBJ whole genome shotgun (WGS) entry which is preliminary data.</text>
</comment>
<dbReference type="RefSeq" id="WP_067641727.1">
    <property type="nucleotide sequence ID" value="NZ_JAAXPI010000141.1"/>
</dbReference>
<dbReference type="Proteomes" id="UP000579250">
    <property type="component" value="Unassembled WGS sequence"/>
</dbReference>
<gene>
    <name evidence="1" type="ORF">HGB48_36660</name>
</gene>
<name>A0A846ZEK1_9ACTN</name>
<keyword evidence="2" id="KW-1185">Reference proteome</keyword>
<evidence type="ECO:0000313" key="1">
    <source>
        <dbReference type="EMBL" id="NKZ09228.1"/>
    </source>
</evidence>
<reference evidence="1 2" key="1">
    <citation type="submission" date="2020-04" db="EMBL/GenBank/DDBJ databases">
        <title>MicrobeNet Type strains.</title>
        <authorList>
            <person name="Nicholson A.C."/>
        </authorList>
    </citation>
    <scope>NUCLEOTIDE SEQUENCE [LARGE SCALE GENOMIC DNA]</scope>
    <source>
        <strain evidence="1 2">ATCC BAA-277</strain>
    </source>
</reference>
<dbReference type="AlphaFoldDB" id="A0A846ZEK1"/>
<proteinExistence type="predicted"/>